<name>A0A1X0S9C0_RHIZD</name>
<gene>
    <name evidence="1" type="ORF">BCV71DRAFT_232894</name>
</gene>
<dbReference type="EMBL" id="KV921289">
    <property type="protein sequence ID" value="ORE20731.1"/>
    <property type="molecule type" value="Genomic_DNA"/>
</dbReference>
<dbReference type="AlphaFoldDB" id="A0A1X0S9C0"/>
<dbReference type="VEuPathDB" id="FungiDB:BCV72DRAFT_139170"/>
<accession>A0A1X0S9C0</accession>
<sequence>MVCRTRSIASSKSERITPRYYEIKSSDVETDLELAFVDLVWMAAFSRDFMLRRANRKMISIQSIGYRTIVYFVEETFLEVTTMTSILSFDVSTGNLGDLLSKTDFLF</sequence>
<dbReference type="Proteomes" id="UP000242381">
    <property type="component" value="Unassembled WGS sequence"/>
</dbReference>
<proteinExistence type="predicted"/>
<evidence type="ECO:0000313" key="2">
    <source>
        <dbReference type="Proteomes" id="UP000242381"/>
    </source>
</evidence>
<evidence type="ECO:0000313" key="1">
    <source>
        <dbReference type="EMBL" id="ORE20731.1"/>
    </source>
</evidence>
<protein>
    <submittedName>
        <fullName evidence="1">Uncharacterized protein</fullName>
    </submittedName>
</protein>
<organism evidence="1 2">
    <name type="scientific">Rhizopus microsporus</name>
    <dbReference type="NCBI Taxonomy" id="58291"/>
    <lineage>
        <taxon>Eukaryota</taxon>
        <taxon>Fungi</taxon>
        <taxon>Fungi incertae sedis</taxon>
        <taxon>Mucoromycota</taxon>
        <taxon>Mucoromycotina</taxon>
        <taxon>Mucoromycetes</taxon>
        <taxon>Mucorales</taxon>
        <taxon>Mucorineae</taxon>
        <taxon>Rhizopodaceae</taxon>
        <taxon>Rhizopus</taxon>
    </lineage>
</organism>
<reference evidence="1 2" key="1">
    <citation type="journal article" date="2016" name="Proc. Natl. Acad. Sci. U.S.A.">
        <title>Lipid metabolic changes in an early divergent fungus govern the establishment of a mutualistic symbiosis with endobacteria.</title>
        <authorList>
            <person name="Lastovetsky O.A."/>
            <person name="Gaspar M.L."/>
            <person name="Mondo S.J."/>
            <person name="LaButti K.M."/>
            <person name="Sandor L."/>
            <person name="Grigoriev I.V."/>
            <person name="Henry S.A."/>
            <person name="Pawlowska T.E."/>
        </authorList>
    </citation>
    <scope>NUCLEOTIDE SEQUENCE [LARGE SCALE GENOMIC DNA]</scope>
    <source>
        <strain evidence="1 2">ATCC 11559</strain>
    </source>
</reference>